<dbReference type="Pfam" id="PF14130">
    <property type="entry name" value="Cap4_nuclease"/>
    <property type="match status" value="1"/>
</dbReference>
<dbReference type="EMBL" id="RJKM01000001">
    <property type="protein sequence ID" value="ROP41873.1"/>
    <property type="molecule type" value="Genomic_DNA"/>
</dbReference>
<dbReference type="GO" id="GO:0004518">
    <property type="term" value="F:nuclease activity"/>
    <property type="evidence" value="ECO:0007669"/>
    <property type="project" value="InterPro"/>
</dbReference>
<evidence type="ECO:0000256" key="1">
    <source>
        <dbReference type="SAM" id="MobiDB-lite"/>
    </source>
</evidence>
<dbReference type="Proteomes" id="UP000268727">
    <property type="component" value="Unassembled WGS sequence"/>
</dbReference>
<proteinExistence type="predicted"/>
<evidence type="ECO:0000259" key="2">
    <source>
        <dbReference type="Pfam" id="PF14130"/>
    </source>
</evidence>
<feature type="domain" description="CD-NTase associated protein 4-like DNA endonuclease" evidence="2">
    <location>
        <begin position="21"/>
        <end position="82"/>
    </location>
</feature>
<feature type="compositionally biased region" description="Polar residues" evidence="1">
    <location>
        <begin position="1"/>
        <end position="10"/>
    </location>
</feature>
<protein>
    <submittedName>
        <fullName evidence="3">Uncharacterized protein DUF4297</fullName>
    </submittedName>
</protein>
<name>A0A3N1HH81_9PSEU</name>
<gene>
    <name evidence="3" type="ORF">EDD40_7343</name>
</gene>
<evidence type="ECO:0000313" key="3">
    <source>
        <dbReference type="EMBL" id="ROP41873.1"/>
    </source>
</evidence>
<dbReference type="InterPro" id="IPR025382">
    <property type="entry name" value="Cap4-like_endonuclease_dom"/>
</dbReference>
<feature type="region of interest" description="Disordered" evidence="1">
    <location>
        <begin position="1"/>
        <end position="22"/>
    </location>
</feature>
<organism evidence="3 4">
    <name type="scientific">Saccharothrix texasensis</name>
    <dbReference type="NCBI Taxonomy" id="103734"/>
    <lineage>
        <taxon>Bacteria</taxon>
        <taxon>Bacillati</taxon>
        <taxon>Actinomycetota</taxon>
        <taxon>Actinomycetes</taxon>
        <taxon>Pseudonocardiales</taxon>
        <taxon>Pseudonocardiaceae</taxon>
        <taxon>Saccharothrix</taxon>
    </lineage>
</organism>
<dbReference type="AlphaFoldDB" id="A0A3N1HH81"/>
<comment type="caution">
    <text evidence="3">The sequence shown here is derived from an EMBL/GenBank/DDBJ whole genome shotgun (WGS) entry which is preliminary data.</text>
</comment>
<evidence type="ECO:0000313" key="4">
    <source>
        <dbReference type="Proteomes" id="UP000268727"/>
    </source>
</evidence>
<sequence>MAQADATTEPRSPARVVPADDSGAPTAGHFRYQHQVAAAHCLNMAKNGRVVAVVCEWHADFALQYDDDSWVLVSVKHRESAALSFAKLFEEGGLALLFDSWIGLDRRVAVRLCTNAEFSTSKSPISAKSIEQLCGDADQLMSLPPTDKMCSAVAWAVLKAAATQQLDNLPPVEKVPPSTAWENPAGLPDGMLEAARSFLGVLRIERFPPKRYVRDHVVRNYVHPLLGGLNRDTRTADECYDRLMKVVENASRDNDGRPLDPLERLGTPGALSLAGKLDERVRRRTITRDQVLDCMTVAHTNSVPVLPAGRRPPRAAGGRDLIRKLTDGEVGPDDREQALDLRDLWHDSWPRIATGFPQDLQVQYALEQDIMNLVRSLRLELAGADHFGTRLMAALHERLTVDALKSTPALPLHDYHLAGFAYELSDRCRFEFRVPGAAS</sequence>
<keyword evidence="4" id="KW-1185">Reference proteome</keyword>
<reference evidence="3 4" key="1">
    <citation type="submission" date="2018-11" db="EMBL/GenBank/DDBJ databases">
        <title>Sequencing the genomes of 1000 actinobacteria strains.</title>
        <authorList>
            <person name="Klenk H.-P."/>
        </authorList>
    </citation>
    <scope>NUCLEOTIDE SEQUENCE [LARGE SCALE GENOMIC DNA]</scope>
    <source>
        <strain evidence="3 4">DSM 44231</strain>
    </source>
</reference>
<accession>A0A3N1HH81</accession>